<dbReference type="SUPFAM" id="SSF50814">
    <property type="entry name" value="Lipocalins"/>
    <property type="match status" value="1"/>
</dbReference>
<feature type="chain" id="PRO_5043863912" evidence="5">
    <location>
        <begin position="43"/>
        <end position="259"/>
    </location>
</feature>
<evidence type="ECO:0000313" key="6">
    <source>
        <dbReference type="EMBL" id="CAJ1084231.1"/>
    </source>
</evidence>
<evidence type="ECO:0000256" key="1">
    <source>
        <dbReference type="ARBA" id="ARBA00004613"/>
    </source>
</evidence>
<dbReference type="GO" id="GO:0005576">
    <property type="term" value="C:extracellular region"/>
    <property type="evidence" value="ECO:0007669"/>
    <property type="project" value="UniProtKB-SubCell"/>
</dbReference>
<sequence>MTFLSLCCPQKPRSRRVRLSQSRMMTFVKGLMLLLMVAAANAAPGNCDGLNHTNTISAKDLKKILGDWVLVWSASNHQEGWDLLRNISSSHVELSMHTNETVELVERNMHKGGVCDKYSVNMSMPSDLDDFKLTFSSTEYIKDGAVTIEDEHGIVYFLETSCDDCMAMIYSMNETKYLLFYKREGHHQDLAKLKEDHVMYMEIADCKHIPHDIIFTYDGVADFCHKKSAPEHHVEDVVVVPEPDVPTVPPPPPPTPESS</sequence>
<keyword evidence="2" id="KW-0964">Secreted</keyword>
<feature type="signal peptide" evidence="5">
    <location>
        <begin position="1"/>
        <end position="42"/>
    </location>
</feature>
<keyword evidence="4" id="KW-0325">Glycoprotein</keyword>
<evidence type="ECO:0000256" key="3">
    <source>
        <dbReference type="ARBA" id="ARBA00022729"/>
    </source>
</evidence>
<dbReference type="Proteomes" id="UP001178508">
    <property type="component" value="Chromosome 21"/>
</dbReference>
<evidence type="ECO:0000313" key="7">
    <source>
        <dbReference type="Proteomes" id="UP001178508"/>
    </source>
</evidence>
<proteinExistence type="predicted"/>
<keyword evidence="7" id="KW-1185">Reference proteome</keyword>
<name>A0AAV1HE64_XYRNO</name>
<keyword evidence="3 5" id="KW-0732">Signal</keyword>
<evidence type="ECO:0000256" key="4">
    <source>
        <dbReference type="ARBA" id="ARBA00023180"/>
    </source>
</evidence>
<dbReference type="Gene3D" id="2.40.128.20">
    <property type="match status" value="1"/>
</dbReference>
<dbReference type="EMBL" id="OY660884">
    <property type="protein sequence ID" value="CAJ1084231.1"/>
    <property type="molecule type" value="Genomic_DNA"/>
</dbReference>
<reference evidence="6" key="1">
    <citation type="submission" date="2023-08" db="EMBL/GenBank/DDBJ databases">
        <authorList>
            <person name="Alioto T."/>
            <person name="Alioto T."/>
            <person name="Gomez Garrido J."/>
        </authorList>
    </citation>
    <scope>NUCLEOTIDE SEQUENCE</scope>
</reference>
<dbReference type="PANTHER" id="PTHR11967:SF2">
    <property type="entry name" value="ALPHA-1-ACID GLYCOPROTEIN 1"/>
    <property type="match status" value="1"/>
</dbReference>
<dbReference type="InterPro" id="IPR012674">
    <property type="entry name" value="Calycin"/>
</dbReference>
<gene>
    <name evidence="6" type="ORF">XNOV1_A011079</name>
</gene>
<comment type="subcellular location">
    <subcellularLocation>
        <location evidence="1">Secreted</location>
    </subcellularLocation>
</comment>
<organism evidence="6 7">
    <name type="scientific">Xyrichtys novacula</name>
    <name type="common">Pearly razorfish</name>
    <name type="synonym">Hemipteronotus novacula</name>
    <dbReference type="NCBI Taxonomy" id="13765"/>
    <lineage>
        <taxon>Eukaryota</taxon>
        <taxon>Metazoa</taxon>
        <taxon>Chordata</taxon>
        <taxon>Craniata</taxon>
        <taxon>Vertebrata</taxon>
        <taxon>Euteleostomi</taxon>
        <taxon>Actinopterygii</taxon>
        <taxon>Neopterygii</taxon>
        <taxon>Teleostei</taxon>
        <taxon>Neoteleostei</taxon>
        <taxon>Acanthomorphata</taxon>
        <taxon>Eupercaria</taxon>
        <taxon>Labriformes</taxon>
        <taxon>Labridae</taxon>
        <taxon>Xyrichtys</taxon>
    </lineage>
</organism>
<accession>A0AAV1HE64</accession>
<evidence type="ECO:0000256" key="5">
    <source>
        <dbReference type="SAM" id="SignalP"/>
    </source>
</evidence>
<protein>
    <submittedName>
        <fullName evidence="6">Saxitoxin and tetrodotoxin-binding protein 1-like</fullName>
    </submittedName>
</protein>
<dbReference type="PANTHER" id="PTHR11967">
    <property type="entry name" value="ALPHA-1-ACID GLYCOPROTEIN"/>
    <property type="match status" value="1"/>
</dbReference>
<evidence type="ECO:0000256" key="2">
    <source>
        <dbReference type="ARBA" id="ARBA00022525"/>
    </source>
</evidence>
<dbReference type="AlphaFoldDB" id="A0AAV1HE64"/>